<feature type="compositionally biased region" description="Basic and acidic residues" evidence="1">
    <location>
        <begin position="28"/>
        <end position="38"/>
    </location>
</feature>
<proteinExistence type="predicted"/>
<dbReference type="EMBL" id="CAUYUJ010002456">
    <property type="protein sequence ID" value="CAK0800881.1"/>
    <property type="molecule type" value="Genomic_DNA"/>
</dbReference>
<gene>
    <name evidence="2" type="ORF">PCOR1329_LOCUS8910</name>
</gene>
<dbReference type="Proteomes" id="UP001189429">
    <property type="component" value="Unassembled WGS sequence"/>
</dbReference>
<reference evidence="2" key="1">
    <citation type="submission" date="2023-10" db="EMBL/GenBank/DDBJ databases">
        <authorList>
            <person name="Chen Y."/>
            <person name="Shah S."/>
            <person name="Dougan E. K."/>
            <person name="Thang M."/>
            <person name="Chan C."/>
        </authorList>
    </citation>
    <scope>NUCLEOTIDE SEQUENCE [LARGE SCALE GENOMIC DNA]</scope>
</reference>
<evidence type="ECO:0000313" key="2">
    <source>
        <dbReference type="EMBL" id="CAK0800881.1"/>
    </source>
</evidence>
<evidence type="ECO:0000256" key="1">
    <source>
        <dbReference type="SAM" id="MobiDB-lite"/>
    </source>
</evidence>
<organism evidence="2 3">
    <name type="scientific">Prorocentrum cordatum</name>
    <dbReference type="NCBI Taxonomy" id="2364126"/>
    <lineage>
        <taxon>Eukaryota</taxon>
        <taxon>Sar</taxon>
        <taxon>Alveolata</taxon>
        <taxon>Dinophyceae</taxon>
        <taxon>Prorocentrales</taxon>
        <taxon>Prorocentraceae</taxon>
        <taxon>Prorocentrum</taxon>
    </lineage>
</organism>
<feature type="region of interest" description="Disordered" evidence="1">
    <location>
        <begin position="85"/>
        <end position="106"/>
    </location>
</feature>
<keyword evidence="3" id="KW-1185">Reference proteome</keyword>
<sequence>MFCLTSMKAKALARYQRRDGPQYLGEFHTQEDGEDRRRSVGNVRQQTRLQQQQYQVDVLPDVPTISKGGSPNAVSCIDGAAELGRSSLRRSAARSRSEARRRPRRL</sequence>
<evidence type="ECO:0000313" key="3">
    <source>
        <dbReference type="Proteomes" id="UP001189429"/>
    </source>
</evidence>
<feature type="region of interest" description="Disordered" evidence="1">
    <location>
        <begin position="23"/>
        <end position="48"/>
    </location>
</feature>
<protein>
    <submittedName>
        <fullName evidence="2">Uncharacterized protein</fullName>
    </submittedName>
</protein>
<comment type="caution">
    <text evidence="2">The sequence shown here is derived from an EMBL/GenBank/DDBJ whole genome shotgun (WGS) entry which is preliminary data.</text>
</comment>
<name>A0ABN9Q5Y9_9DINO</name>
<accession>A0ABN9Q5Y9</accession>